<dbReference type="InterPro" id="IPR022742">
    <property type="entry name" value="Hydrolase_4"/>
</dbReference>
<organism evidence="2 3">
    <name type="scientific">Cellulosilyticum lentocellum (strain ATCC 49066 / DSM 5427 / NCIMB 11756 / RHM5)</name>
    <name type="common">Clostridium lentocellum</name>
    <dbReference type="NCBI Taxonomy" id="642492"/>
    <lineage>
        <taxon>Bacteria</taxon>
        <taxon>Bacillati</taxon>
        <taxon>Bacillota</taxon>
        <taxon>Clostridia</taxon>
        <taxon>Lachnospirales</taxon>
        <taxon>Cellulosilyticaceae</taxon>
        <taxon>Cellulosilyticum</taxon>
    </lineage>
</organism>
<dbReference type="RefSeq" id="WP_013657358.1">
    <property type="nucleotide sequence ID" value="NC_015275.1"/>
</dbReference>
<dbReference type="InterPro" id="IPR029058">
    <property type="entry name" value="AB_hydrolase_fold"/>
</dbReference>
<dbReference type="GO" id="GO:0016787">
    <property type="term" value="F:hydrolase activity"/>
    <property type="evidence" value="ECO:0007669"/>
    <property type="project" value="UniProtKB-KW"/>
</dbReference>
<gene>
    <name evidence="2" type="ordered locus">Clole_2356</name>
</gene>
<evidence type="ECO:0000313" key="2">
    <source>
        <dbReference type="EMBL" id="ADZ84064.1"/>
    </source>
</evidence>
<evidence type="ECO:0000313" key="3">
    <source>
        <dbReference type="Proteomes" id="UP000008467"/>
    </source>
</evidence>
<proteinExistence type="predicted"/>
<dbReference type="PANTHER" id="PTHR11614">
    <property type="entry name" value="PHOSPHOLIPASE-RELATED"/>
    <property type="match status" value="1"/>
</dbReference>
<dbReference type="KEGG" id="cle:Clole_2356"/>
<name>F2JSU3_CELLD</name>
<dbReference type="STRING" id="642492.Clole_2356"/>
<keyword evidence="3" id="KW-1185">Reference proteome</keyword>
<reference evidence="2 3" key="1">
    <citation type="journal article" date="2011" name="J. Bacteriol.">
        <title>Complete genome sequence of the cellulose-degrading bacterium Cellulosilyticum lentocellum.</title>
        <authorList>
            <consortium name="US DOE Joint Genome Institute"/>
            <person name="Miller D.A."/>
            <person name="Suen G."/>
            <person name="Bruce D."/>
            <person name="Copeland A."/>
            <person name="Cheng J.F."/>
            <person name="Detter C."/>
            <person name="Goodwin L.A."/>
            <person name="Han C.S."/>
            <person name="Hauser L.J."/>
            <person name="Land M.L."/>
            <person name="Lapidus A."/>
            <person name="Lucas S."/>
            <person name="Meincke L."/>
            <person name="Pitluck S."/>
            <person name="Tapia R."/>
            <person name="Teshima H."/>
            <person name="Woyke T."/>
            <person name="Fox B.G."/>
            <person name="Angert E.R."/>
            <person name="Currie C.R."/>
        </authorList>
    </citation>
    <scope>NUCLEOTIDE SEQUENCE [LARGE SCALE GENOMIC DNA]</scope>
    <source>
        <strain evidence="3">ATCC 49066 / DSM 5427 / NCIMB 11756 / RHM5</strain>
    </source>
</reference>
<dbReference type="AlphaFoldDB" id="F2JSU3"/>
<feature type="domain" description="Serine aminopeptidase S33" evidence="1">
    <location>
        <begin position="28"/>
        <end position="293"/>
    </location>
</feature>
<keyword evidence="2" id="KW-0378">Hydrolase</keyword>
<dbReference type="Pfam" id="PF12146">
    <property type="entry name" value="Hydrolase_4"/>
    <property type="match status" value="1"/>
</dbReference>
<dbReference type="Gene3D" id="3.40.50.1820">
    <property type="entry name" value="alpha/beta hydrolase"/>
    <property type="match status" value="1"/>
</dbReference>
<dbReference type="eggNOG" id="COG2267">
    <property type="taxonomic scope" value="Bacteria"/>
</dbReference>
<evidence type="ECO:0000259" key="1">
    <source>
        <dbReference type="Pfam" id="PF12146"/>
    </source>
</evidence>
<sequence length="308" mass="35611">MTKETFTFPSANGKNQIYVKLWKPEKEPIKGILQISHGMIEHIERYDEFAVFLASRGFLVVGNDHMGHGQSVSNSEEWGYFAKEDSSKKVVEDLHALTLKMKSKYPGVKYFVLGHSMGSFMIRRYLMTYGKEVDGAIIMGTGMQPFMKLALGKLILKVVKMFYGEKHRSVFLEQVMFGSYNKRFSTNKKGKEWLTRDEKEVQCYRNDPACSFLFTINGIETLLSTLSFIQAKENIQCFPKKIPILMVSGREDPVGNYGKGVKKVFETYQQHGVKNITLKLYDGARHEPLNETNRYEVYEMIYTYLNKW</sequence>
<accession>F2JSU3</accession>
<protein>
    <submittedName>
        <fullName evidence="2">Alpha/beta hydrolase, N-terminal protein</fullName>
    </submittedName>
</protein>
<dbReference type="HOGENOM" id="CLU_026209_1_0_9"/>
<dbReference type="SUPFAM" id="SSF53474">
    <property type="entry name" value="alpha/beta-Hydrolases"/>
    <property type="match status" value="1"/>
</dbReference>
<dbReference type="InterPro" id="IPR051044">
    <property type="entry name" value="MAG_DAG_Lipase"/>
</dbReference>
<dbReference type="EMBL" id="CP002582">
    <property type="protein sequence ID" value="ADZ84064.1"/>
    <property type="molecule type" value="Genomic_DNA"/>
</dbReference>
<dbReference type="Proteomes" id="UP000008467">
    <property type="component" value="Chromosome"/>
</dbReference>